<reference evidence="8" key="1">
    <citation type="journal article" date="2019" name="Int. J. Syst. Evol. Microbiol.">
        <title>The Global Catalogue of Microorganisms (GCM) 10K type strain sequencing project: providing services to taxonomists for standard genome sequencing and annotation.</title>
        <authorList>
            <consortium name="The Broad Institute Genomics Platform"/>
            <consortium name="The Broad Institute Genome Sequencing Center for Infectious Disease"/>
            <person name="Wu L."/>
            <person name="Ma J."/>
        </authorList>
    </citation>
    <scope>NUCLEOTIDE SEQUENCE [LARGE SCALE GENOMIC DNA]</scope>
    <source>
        <strain evidence="8">JCM 16083</strain>
    </source>
</reference>
<evidence type="ECO:0000313" key="7">
    <source>
        <dbReference type="EMBL" id="GAA0875631.1"/>
    </source>
</evidence>
<dbReference type="Gene3D" id="1.20.120.1780">
    <property type="entry name" value="UbiA prenyltransferase"/>
    <property type="match status" value="1"/>
</dbReference>
<comment type="caution">
    <text evidence="7">The sequence shown here is derived from an EMBL/GenBank/DDBJ whole genome shotgun (WGS) entry which is preliminary data.</text>
</comment>
<keyword evidence="5 6" id="KW-0472">Membrane</keyword>
<feature type="transmembrane region" description="Helical" evidence="6">
    <location>
        <begin position="313"/>
        <end position="331"/>
    </location>
</feature>
<feature type="transmembrane region" description="Helical" evidence="6">
    <location>
        <begin position="90"/>
        <end position="109"/>
    </location>
</feature>
<feature type="transmembrane region" description="Helical" evidence="6">
    <location>
        <begin position="278"/>
        <end position="301"/>
    </location>
</feature>
<dbReference type="Pfam" id="PF01040">
    <property type="entry name" value="UbiA"/>
    <property type="match status" value="1"/>
</dbReference>
<organism evidence="7 8">
    <name type="scientific">Wandonia haliotis</name>
    <dbReference type="NCBI Taxonomy" id="574963"/>
    <lineage>
        <taxon>Bacteria</taxon>
        <taxon>Pseudomonadati</taxon>
        <taxon>Bacteroidota</taxon>
        <taxon>Flavobacteriia</taxon>
        <taxon>Flavobacteriales</taxon>
        <taxon>Crocinitomicaceae</taxon>
        <taxon>Wandonia</taxon>
    </lineage>
</organism>
<accession>A0ABP3Y5D9</accession>
<evidence type="ECO:0000256" key="1">
    <source>
        <dbReference type="ARBA" id="ARBA00004141"/>
    </source>
</evidence>
<feature type="transmembrane region" description="Helical" evidence="6">
    <location>
        <begin position="251"/>
        <end position="272"/>
    </location>
</feature>
<comment type="subcellular location">
    <subcellularLocation>
        <location evidence="1">Membrane</location>
        <topology evidence="1">Multi-pass membrane protein</topology>
    </subcellularLocation>
</comment>
<keyword evidence="3 6" id="KW-0812">Transmembrane</keyword>
<dbReference type="InterPro" id="IPR000537">
    <property type="entry name" value="UbiA_prenyltransferase"/>
</dbReference>
<keyword evidence="4 6" id="KW-1133">Transmembrane helix</keyword>
<dbReference type="InterPro" id="IPR044878">
    <property type="entry name" value="UbiA_sf"/>
</dbReference>
<sequence length="332" mass="38292">MHFIRLLRPVNLVIIILTMYAMRWFFIGFLLEKDGKFVLHGEPMDFFLLVFSTVLIAGAGNIINDYFDVKTDRINRPERLIITRHLKRRWAIVTHWIFNLAAFGIAIYLSSKHESFVYLFIHLLSINLLWFYSMYFKRRFAIGNIIIAGLTGLVPILASIYFLNVYNLEAGDNNSWLNSLYRIGQDYFAFNPETNQIGQLILNFGFSMGIFAFFTNLAREVIKDVEDIEGDKAIRAQTIPIVMGKRKTDRVIVALLSIPLLLFTGFMIFSGWLQPIEFLIVLAPIVLAILLQLLALLQIIFQKDDKKYKIANGLLKISMLSGLFTPVYLLFL</sequence>
<dbReference type="Gene3D" id="1.10.357.140">
    <property type="entry name" value="UbiA prenyltransferase"/>
    <property type="match status" value="1"/>
</dbReference>
<feature type="transmembrane region" description="Helical" evidence="6">
    <location>
        <begin position="12"/>
        <end position="31"/>
    </location>
</feature>
<dbReference type="Proteomes" id="UP001501126">
    <property type="component" value="Unassembled WGS sequence"/>
</dbReference>
<evidence type="ECO:0000256" key="3">
    <source>
        <dbReference type="ARBA" id="ARBA00022692"/>
    </source>
</evidence>
<evidence type="ECO:0000256" key="6">
    <source>
        <dbReference type="SAM" id="Phobius"/>
    </source>
</evidence>
<dbReference type="PANTHER" id="PTHR42723:SF1">
    <property type="entry name" value="CHLOROPHYLL SYNTHASE, CHLOROPLASTIC"/>
    <property type="match status" value="1"/>
</dbReference>
<gene>
    <name evidence="7" type="ORF">GCM10009118_20400</name>
</gene>
<feature type="transmembrane region" description="Helical" evidence="6">
    <location>
        <begin position="46"/>
        <end position="69"/>
    </location>
</feature>
<name>A0ABP3Y5D9_9FLAO</name>
<keyword evidence="8" id="KW-1185">Reference proteome</keyword>
<evidence type="ECO:0000256" key="4">
    <source>
        <dbReference type="ARBA" id="ARBA00022989"/>
    </source>
</evidence>
<dbReference type="CDD" id="cd13961">
    <property type="entry name" value="PT_UbiA_DGGGPS"/>
    <property type="match status" value="1"/>
</dbReference>
<feature type="transmembrane region" description="Helical" evidence="6">
    <location>
        <begin position="140"/>
        <end position="163"/>
    </location>
</feature>
<feature type="transmembrane region" description="Helical" evidence="6">
    <location>
        <begin position="115"/>
        <end position="133"/>
    </location>
</feature>
<protein>
    <submittedName>
        <fullName evidence="7">UbiA family prenyltransferase</fullName>
    </submittedName>
</protein>
<evidence type="ECO:0000256" key="2">
    <source>
        <dbReference type="ARBA" id="ARBA00022475"/>
    </source>
</evidence>
<keyword evidence="2" id="KW-1003">Cell membrane</keyword>
<dbReference type="InterPro" id="IPR050475">
    <property type="entry name" value="Prenyltransferase_related"/>
</dbReference>
<proteinExistence type="predicted"/>
<dbReference type="RefSeq" id="WP_343787319.1">
    <property type="nucleotide sequence ID" value="NZ_BAAAFH010000011.1"/>
</dbReference>
<feature type="transmembrane region" description="Helical" evidence="6">
    <location>
        <begin position="197"/>
        <end position="218"/>
    </location>
</feature>
<dbReference type="EMBL" id="BAAAFH010000011">
    <property type="protein sequence ID" value="GAA0875631.1"/>
    <property type="molecule type" value="Genomic_DNA"/>
</dbReference>
<evidence type="ECO:0000256" key="5">
    <source>
        <dbReference type="ARBA" id="ARBA00023136"/>
    </source>
</evidence>
<evidence type="ECO:0000313" key="8">
    <source>
        <dbReference type="Proteomes" id="UP001501126"/>
    </source>
</evidence>
<dbReference type="PANTHER" id="PTHR42723">
    <property type="entry name" value="CHLOROPHYLL SYNTHASE"/>
    <property type="match status" value="1"/>
</dbReference>